<evidence type="ECO:0000313" key="2">
    <source>
        <dbReference type="Proteomes" id="UP000325315"/>
    </source>
</evidence>
<name>A0A5B6VNC7_9ROSI</name>
<dbReference type="Proteomes" id="UP000325315">
    <property type="component" value="Unassembled WGS sequence"/>
</dbReference>
<dbReference type="OrthoDB" id="10266385at2759"/>
<dbReference type="EMBL" id="SMMG02000006">
    <property type="protein sequence ID" value="KAA3470537.1"/>
    <property type="molecule type" value="Genomic_DNA"/>
</dbReference>
<proteinExistence type="predicted"/>
<evidence type="ECO:0000313" key="1">
    <source>
        <dbReference type="EMBL" id="KAA3470537.1"/>
    </source>
</evidence>
<accession>A0A5B6VNC7</accession>
<comment type="caution">
    <text evidence="1">The sequence shown here is derived from an EMBL/GenBank/DDBJ whole genome shotgun (WGS) entry which is preliminary data.</text>
</comment>
<keyword evidence="2" id="KW-1185">Reference proteome</keyword>
<dbReference type="AlphaFoldDB" id="A0A5B6VNC7"/>
<organism evidence="1 2">
    <name type="scientific">Gossypium australe</name>
    <dbReference type="NCBI Taxonomy" id="47621"/>
    <lineage>
        <taxon>Eukaryota</taxon>
        <taxon>Viridiplantae</taxon>
        <taxon>Streptophyta</taxon>
        <taxon>Embryophyta</taxon>
        <taxon>Tracheophyta</taxon>
        <taxon>Spermatophyta</taxon>
        <taxon>Magnoliopsida</taxon>
        <taxon>eudicotyledons</taxon>
        <taxon>Gunneridae</taxon>
        <taxon>Pentapetalae</taxon>
        <taxon>rosids</taxon>
        <taxon>malvids</taxon>
        <taxon>Malvales</taxon>
        <taxon>Malvaceae</taxon>
        <taxon>Malvoideae</taxon>
        <taxon>Gossypium</taxon>
    </lineage>
</organism>
<protein>
    <submittedName>
        <fullName evidence="1">Putative 1-deoxy-D-xylulose-5-phosphate synthase, chloroplastic isoform X2</fullName>
    </submittedName>
</protein>
<sequence>MLYSFPYWMDDVPEEREKAKQRMNSGIEYCSILIPALCYYKKKNIFITDVISGPLIGPKPKLSFGLKRGLRLRSSKRLLWGFKAQN</sequence>
<gene>
    <name evidence="1" type="ORF">EPI10_016239</name>
</gene>
<reference evidence="2" key="1">
    <citation type="journal article" date="2019" name="Plant Biotechnol. J.">
        <title>Genome sequencing of the Australian wild diploid species Gossypium australe highlights disease resistance and delayed gland morphogenesis.</title>
        <authorList>
            <person name="Cai Y."/>
            <person name="Cai X."/>
            <person name="Wang Q."/>
            <person name="Wang P."/>
            <person name="Zhang Y."/>
            <person name="Cai C."/>
            <person name="Xu Y."/>
            <person name="Wang K."/>
            <person name="Zhou Z."/>
            <person name="Wang C."/>
            <person name="Geng S."/>
            <person name="Li B."/>
            <person name="Dong Q."/>
            <person name="Hou Y."/>
            <person name="Wang H."/>
            <person name="Ai P."/>
            <person name="Liu Z."/>
            <person name="Yi F."/>
            <person name="Sun M."/>
            <person name="An G."/>
            <person name="Cheng J."/>
            <person name="Zhang Y."/>
            <person name="Shi Q."/>
            <person name="Xie Y."/>
            <person name="Shi X."/>
            <person name="Chang Y."/>
            <person name="Huang F."/>
            <person name="Chen Y."/>
            <person name="Hong S."/>
            <person name="Mi L."/>
            <person name="Sun Q."/>
            <person name="Zhang L."/>
            <person name="Zhou B."/>
            <person name="Peng R."/>
            <person name="Zhang X."/>
            <person name="Liu F."/>
        </authorList>
    </citation>
    <scope>NUCLEOTIDE SEQUENCE [LARGE SCALE GENOMIC DNA]</scope>
    <source>
        <strain evidence="2">cv. PA1801</strain>
    </source>
</reference>